<feature type="region of interest" description="Disordered" evidence="1">
    <location>
        <begin position="223"/>
        <end position="280"/>
    </location>
</feature>
<evidence type="ECO:0000256" key="1">
    <source>
        <dbReference type="SAM" id="MobiDB-lite"/>
    </source>
</evidence>
<name>A0A7J7MST8_9MAGN</name>
<protein>
    <submittedName>
        <fullName evidence="2">Uncharacterized protein</fullName>
    </submittedName>
</protein>
<dbReference type="AlphaFoldDB" id="A0A7J7MST8"/>
<keyword evidence="3" id="KW-1185">Reference proteome</keyword>
<proteinExistence type="predicted"/>
<dbReference type="OrthoDB" id="845076at2759"/>
<sequence>MKAITKSLRTGSRQLEKIPEHFDCPFKSLGTSLISKKSTDSVHSSALRYHQLLIALGTVIADYDYLCLYINYSPLLSIDTVFTGWYITHLYIYPIPFKFILYKHLSSAVDSTTFWTQLESLQKASLGTPHNNFPFKQATGADLQSFETLVNEGSKEPSWWVWVTDENVPSSIEEWSGIDNDGYLIVSEEHACTLDNHLGPAMPSAQSVSEVRSVADDDVLQTQMSTPKESDEEEKEEVEVVADQSGDEREDEEKKDEEDGEGESEEGDEEMEDDYPAFGDVSSHKRARLGRFMVKHNLVGKGIYLIPW</sequence>
<dbReference type="EMBL" id="JACGCM010001245">
    <property type="protein sequence ID" value="KAF6157981.1"/>
    <property type="molecule type" value="Genomic_DNA"/>
</dbReference>
<dbReference type="Proteomes" id="UP000541444">
    <property type="component" value="Unassembled WGS sequence"/>
</dbReference>
<evidence type="ECO:0000313" key="2">
    <source>
        <dbReference type="EMBL" id="KAF6157981.1"/>
    </source>
</evidence>
<evidence type="ECO:0000313" key="3">
    <source>
        <dbReference type="Proteomes" id="UP000541444"/>
    </source>
</evidence>
<organism evidence="2 3">
    <name type="scientific">Kingdonia uniflora</name>
    <dbReference type="NCBI Taxonomy" id="39325"/>
    <lineage>
        <taxon>Eukaryota</taxon>
        <taxon>Viridiplantae</taxon>
        <taxon>Streptophyta</taxon>
        <taxon>Embryophyta</taxon>
        <taxon>Tracheophyta</taxon>
        <taxon>Spermatophyta</taxon>
        <taxon>Magnoliopsida</taxon>
        <taxon>Ranunculales</taxon>
        <taxon>Circaeasteraceae</taxon>
        <taxon>Kingdonia</taxon>
    </lineage>
</organism>
<dbReference type="PANTHER" id="PTHR33874">
    <property type="entry name" value="RING FINGER PROTEIN"/>
    <property type="match status" value="1"/>
</dbReference>
<feature type="compositionally biased region" description="Acidic residues" evidence="1">
    <location>
        <begin position="230"/>
        <end position="240"/>
    </location>
</feature>
<gene>
    <name evidence="2" type="ORF">GIB67_015297</name>
</gene>
<feature type="compositionally biased region" description="Acidic residues" evidence="1">
    <location>
        <begin position="248"/>
        <end position="275"/>
    </location>
</feature>
<comment type="caution">
    <text evidence="2">The sequence shown here is derived from an EMBL/GenBank/DDBJ whole genome shotgun (WGS) entry which is preliminary data.</text>
</comment>
<accession>A0A7J7MST8</accession>
<dbReference type="PANTHER" id="PTHR33874:SF4">
    <property type="entry name" value="EXPRESSED PROTEIN"/>
    <property type="match status" value="1"/>
</dbReference>
<reference evidence="2 3" key="1">
    <citation type="journal article" date="2020" name="IScience">
        <title>Genome Sequencing of the Endangered Kingdonia uniflora (Circaeasteraceae, Ranunculales) Reveals Potential Mechanisms of Evolutionary Specialization.</title>
        <authorList>
            <person name="Sun Y."/>
            <person name="Deng T."/>
            <person name="Zhang A."/>
            <person name="Moore M.J."/>
            <person name="Landis J.B."/>
            <person name="Lin N."/>
            <person name="Zhang H."/>
            <person name="Zhang X."/>
            <person name="Huang J."/>
            <person name="Zhang X."/>
            <person name="Sun H."/>
            <person name="Wang H."/>
        </authorList>
    </citation>
    <scope>NUCLEOTIDE SEQUENCE [LARGE SCALE GENOMIC DNA]</scope>
    <source>
        <strain evidence="2">TB1705</strain>
        <tissue evidence="2">Leaf</tissue>
    </source>
</reference>